<dbReference type="InterPro" id="IPR011006">
    <property type="entry name" value="CheY-like_superfamily"/>
</dbReference>
<evidence type="ECO:0000259" key="11">
    <source>
        <dbReference type="PROSITE" id="PS50109"/>
    </source>
</evidence>
<dbReference type="Pfam" id="PF02518">
    <property type="entry name" value="HATPase_c"/>
    <property type="match status" value="1"/>
</dbReference>
<dbReference type="Gene3D" id="3.30.565.10">
    <property type="entry name" value="Histidine kinase-like ATPase, C-terminal domain"/>
    <property type="match status" value="1"/>
</dbReference>
<feature type="transmembrane region" description="Helical" evidence="10">
    <location>
        <begin position="72"/>
        <end position="94"/>
    </location>
</feature>
<dbReference type="EMBL" id="FO203503">
    <property type="protein sequence ID" value="CCK81079.1"/>
    <property type="molecule type" value="Genomic_DNA"/>
</dbReference>
<dbReference type="HOGENOM" id="CLU_000445_114_51_7"/>
<dbReference type="Gene3D" id="1.10.287.130">
    <property type="match status" value="1"/>
</dbReference>
<evidence type="ECO:0000256" key="9">
    <source>
        <dbReference type="PROSITE-ProRule" id="PRU00169"/>
    </source>
</evidence>
<dbReference type="SMART" id="SM00065">
    <property type="entry name" value="GAF"/>
    <property type="match status" value="1"/>
</dbReference>
<dbReference type="InterPro" id="IPR003594">
    <property type="entry name" value="HATPase_dom"/>
</dbReference>
<organism evidence="15 16">
    <name type="scientific">Desulfobacula toluolica (strain DSM 7467 / Tol2)</name>
    <dbReference type="NCBI Taxonomy" id="651182"/>
    <lineage>
        <taxon>Bacteria</taxon>
        <taxon>Pseudomonadati</taxon>
        <taxon>Thermodesulfobacteriota</taxon>
        <taxon>Desulfobacteria</taxon>
        <taxon>Desulfobacterales</taxon>
        <taxon>Desulfobacteraceae</taxon>
        <taxon>Desulfobacula</taxon>
    </lineage>
</organism>
<dbReference type="PRINTS" id="PR00344">
    <property type="entry name" value="BCTRLSENSOR"/>
</dbReference>
<name>K0NAK4_DESTT</name>
<dbReference type="RefSeq" id="WP_014958288.1">
    <property type="nucleotide sequence ID" value="NC_018645.1"/>
</dbReference>
<evidence type="ECO:0000259" key="12">
    <source>
        <dbReference type="PROSITE" id="PS50110"/>
    </source>
</evidence>
<dbReference type="AlphaFoldDB" id="K0NAK4"/>
<sequence>MDVISALFKSLSPKISLFFSFSFLFGFLWSHLKSTIPTIQNMAMGASFSVIAGIGVMTYIEILPIIMKDGRVILVGLAAAYGGITFGICAGALVSEKLQKTVKTTDSTELEHKKNLSNASPKFFKIFYKSPICMGITTIDEGKFIDVNENFIRITGYTREETIGTTSSDLGFISVDDRNHLKQLLIKQGEVNALEVVFHKKDGSIFYGLYSGVIITFEGTPQLLSITEDITKRKLAEVELIKKQKNEQELRIRLEALWKIASMGNETLKTICDYALAEIEKITHSPYAYIGFLNHDESEMTLYSMSPEVMIECNVTDKPIKFPVKTAGFWSKSIKKKAPVIINDYAAKHEEKSGLPEGHVRIKRFLSVPTVGKDGIELITVVANKPDEYTKEDVKQIEALITNVMILIHQKKAEHERKKLEKQLQQLQKVEAIGALAGGIAHDFNNILFPIIGYAEMLVEDFPQDSQYKESVNEILIGARRAKDLVKQILTFSRQTDQKLMPLKPDLIIKEVIKLIRSTIPTSIKIKKEIDPDCLMILADPIQIHQVAMNLITNAYHAIQDSRGTLTIKLKNSEKTDLFHETFIPCGKPCIEPFIWLSVSDTGAGMDKMTLEKIFDPYFTTKPKGKGTGIGLSVVQGIVKNCKGEIKVTSSPGEGSTFDVYIPAIKQRFISDPQAEKIIHARGNERILLVDDEHQVLRLEKTMLERLGYKVETQDSSLKAVELIRANPDRFDLVITDMTMPDMTGDLLAHKIMNIIPGFPVIICTGFSERISPEKARSIGVKGLLFKPIIKSKFTETIRSVLDESKEY</sequence>
<dbReference type="CDD" id="cd00156">
    <property type="entry name" value="REC"/>
    <property type="match status" value="1"/>
</dbReference>
<keyword evidence="10" id="KW-1133">Transmembrane helix</keyword>
<feature type="domain" description="PAC" evidence="14">
    <location>
        <begin position="192"/>
        <end position="242"/>
    </location>
</feature>
<dbReference type="SMART" id="SM00387">
    <property type="entry name" value="HATPase_c"/>
    <property type="match status" value="1"/>
</dbReference>
<dbReference type="InterPro" id="IPR000700">
    <property type="entry name" value="PAS-assoc_C"/>
</dbReference>
<dbReference type="PANTHER" id="PTHR43065">
    <property type="entry name" value="SENSOR HISTIDINE KINASE"/>
    <property type="match status" value="1"/>
</dbReference>
<evidence type="ECO:0000313" key="16">
    <source>
        <dbReference type="Proteomes" id="UP000007347"/>
    </source>
</evidence>
<dbReference type="SUPFAM" id="SSF47384">
    <property type="entry name" value="Homodimeric domain of signal transducing histidine kinase"/>
    <property type="match status" value="1"/>
</dbReference>
<dbReference type="Gene3D" id="3.40.50.2300">
    <property type="match status" value="1"/>
</dbReference>
<dbReference type="Gene3D" id="3.30.450.20">
    <property type="entry name" value="PAS domain"/>
    <property type="match status" value="1"/>
</dbReference>
<feature type="modified residue" description="4-aspartylphosphate" evidence="9">
    <location>
        <position position="737"/>
    </location>
</feature>
<dbReference type="EC" id="2.7.13.3" evidence="2"/>
<evidence type="ECO:0000256" key="4">
    <source>
        <dbReference type="ARBA" id="ARBA00022679"/>
    </source>
</evidence>
<dbReference type="InterPro" id="IPR004358">
    <property type="entry name" value="Sig_transdc_His_kin-like_C"/>
</dbReference>
<dbReference type="SMART" id="SM00388">
    <property type="entry name" value="HisKA"/>
    <property type="match status" value="1"/>
</dbReference>
<dbReference type="PROSITE" id="PS50113">
    <property type="entry name" value="PAC"/>
    <property type="match status" value="1"/>
</dbReference>
<dbReference type="KEGG" id="dto:TOL2_C29190"/>
<proteinExistence type="predicted"/>
<keyword evidence="5" id="KW-0547">Nucleotide-binding</keyword>
<dbReference type="InterPro" id="IPR000014">
    <property type="entry name" value="PAS"/>
</dbReference>
<evidence type="ECO:0000256" key="8">
    <source>
        <dbReference type="ARBA" id="ARBA00023012"/>
    </source>
</evidence>
<dbReference type="Proteomes" id="UP000007347">
    <property type="component" value="Chromosome"/>
</dbReference>
<dbReference type="NCBIfam" id="TIGR00229">
    <property type="entry name" value="sensory_box"/>
    <property type="match status" value="1"/>
</dbReference>
<accession>K0NAK4</accession>
<keyword evidence="3 9" id="KW-0597">Phosphoprotein</keyword>
<evidence type="ECO:0000256" key="1">
    <source>
        <dbReference type="ARBA" id="ARBA00000085"/>
    </source>
</evidence>
<dbReference type="SUPFAM" id="SSF55781">
    <property type="entry name" value="GAF domain-like"/>
    <property type="match status" value="1"/>
</dbReference>
<dbReference type="InterPro" id="IPR001789">
    <property type="entry name" value="Sig_transdc_resp-reg_receiver"/>
</dbReference>
<keyword evidence="6 15" id="KW-0418">Kinase</keyword>
<dbReference type="CDD" id="cd00082">
    <property type="entry name" value="HisKA"/>
    <property type="match status" value="1"/>
</dbReference>
<evidence type="ECO:0000256" key="2">
    <source>
        <dbReference type="ARBA" id="ARBA00012438"/>
    </source>
</evidence>
<dbReference type="PROSITE" id="PS50110">
    <property type="entry name" value="RESPONSE_REGULATORY"/>
    <property type="match status" value="1"/>
</dbReference>
<dbReference type="InterPro" id="IPR003661">
    <property type="entry name" value="HisK_dim/P_dom"/>
</dbReference>
<evidence type="ECO:0000256" key="10">
    <source>
        <dbReference type="SAM" id="Phobius"/>
    </source>
</evidence>
<dbReference type="Gene3D" id="3.30.450.40">
    <property type="match status" value="1"/>
</dbReference>
<keyword evidence="7" id="KW-0067">ATP-binding</keyword>
<keyword evidence="16" id="KW-1185">Reference proteome</keyword>
<evidence type="ECO:0000256" key="5">
    <source>
        <dbReference type="ARBA" id="ARBA00022741"/>
    </source>
</evidence>
<dbReference type="SUPFAM" id="SSF55874">
    <property type="entry name" value="ATPase domain of HSP90 chaperone/DNA topoisomerase II/histidine kinase"/>
    <property type="match status" value="1"/>
</dbReference>
<evidence type="ECO:0000259" key="13">
    <source>
        <dbReference type="PROSITE" id="PS50112"/>
    </source>
</evidence>
<keyword evidence="10" id="KW-0812">Transmembrane</keyword>
<dbReference type="InterPro" id="IPR035965">
    <property type="entry name" value="PAS-like_dom_sf"/>
</dbReference>
<keyword evidence="8" id="KW-0902">Two-component regulatory system</keyword>
<dbReference type="PROSITE" id="PS50112">
    <property type="entry name" value="PAS"/>
    <property type="match status" value="1"/>
</dbReference>
<feature type="domain" description="Histidine kinase" evidence="11">
    <location>
        <begin position="439"/>
        <end position="666"/>
    </location>
</feature>
<evidence type="ECO:0000259" key="14">
    <source>
        <dbReference type="PROSITE" id="PS50113"/>
    </source>
</evidence>
<dbReference type="Pfam" id="PF13426">
    <property type="entry name" value="PAS_9"/>
    <property type="match status" value="1"/>
</dbReference>
<dbReference type="InterPro" id="IPR029016">
    <property type="entry name" value="GAF-like_dom_sf"/>
</dbReference>
<feature type="domain" description="PAS" evidence="13">
    <location>
        <begin position="141"/>
        <end position="185"/>
    </location>
</feature>
<evidence type="ECO:0000256" key="7">
    <source>
        <dbReference type="ARBA" id="ARBA00022840"/>
    </source>
</evidence>
<evidence type="ECO:0000313" key="15">
    <source>
        <dbReference type="EMBL" id="CCK81079.1"/>
    </source>
</evidence>
<dbReference type="InterPro" id="IPR036890">
    <property type="entry name" value="HATPase_C_sf"/>
</dbReference>
<protein>
    <recommendedName>
        <fullName evidence="2">histidine kinase</fullName>
        <ecNumber evidence="2">2.7.13.3</ecNumber>
    </recommendedName>
</protein>
<dbReference type="CDD" id="cd00130">
    <property type="entry name" value="PAS"/>
    <property type="match status" value="1"/>
</dbReference>
<dbReference type="InterPro" id="IPR005467">
    <property type="entry name" value="His_kinase_dom"/>
</dbReference>
<dbReference type="InterPro" id="IPR003018">
    <property type="entry name" value="GAF"/>
</dbReference>
<dbReference type="Pfam" id="PF13185">
    <property type="entry name" value="GAF_2"/>
    <property type="match status" value="1"/>
</dbReference>
<dbReference type="SMART" id="SM00448">
    <property type="entry name" value="REC"/>
    <property type="match status" value="1"/>
</dbReference>
<keyword evidence="4 15" id="KW-0808">Transferase</keyword>
<dbReference type="GO" id="GO:0000155">
    <property type="term" value="F:phosphorelay sensor kinase activity"/>
    <property type="evidence" value="ECO:0007669"/>
    <property type="project" value="InterPro"/>
</dbReference>
<dbReference type="SUPFAM" id="SSF55785">
    <property type="entry name" value="PYP-like sensor domain (PAS domain)"/>
    <property type="match status" value="1"/>
</dbReference>
<dbReference type="Pfam" id="PF00072">
    <property type="entry name" value="Response_reg"/>
    <property type="match status" value="1"/>
</dbReference>
<evidence type="ECO:0000256" key="6">
    <source>
        <dbReference type="ARBA" id="ARBA00022777"/>
    </source>
</evidence>
<dbReference type="PROSITE" id="PS50109">
    <property type="entry name" value="HIS_KIN"/>
    <property type="match status" value="1"/>
</dbReference>
<comment type="catalytic activity">
    <reaction evidence="1">
        <text>ATP + protein L-histidine = ADP + protein N-phospho-L-histidine.</text>
        <dbReference type="EC" id="2.7.13.3"/>
    </reaction>
</comment>
<feature type="transmembrane region" description="Helical" evidence="10">
    <location>
        <begin position="38"/>
        <end position="60"/>
    </location>
</feature>
<keyword evidence="10" id="KW-0472">Membrane</keyword>
<dbReference type="Pfam" id="PF00512">
    <property type="entry name" value="HisKA"/>
    <property type="match status" value="1"/>
</dbReference>
<dbReference type="PANTHER" id="PTHR43065:SF46">
    <property type="entry name" value="C4-DICARBOXYLATE TRANSPORT SENSOR PROTEIN DCTB"/>
    <property type="match status" value="1"/>
</dbReference>
<dbReference type="InterPro" id="IPR036097">
    <property type="entry name" value="HisK_dim/P_sf"/>
</dbReference>
<dbReference type="SUPFAM" id="SSF52172">
    <property type="entry name" value="CheY-like"/>
    <property type="match status" value="1"/>
</dbReference>
<feature type="domain" description="Response regulatory" evidence="12">
    <location>
        <begin position="686"/>
        <end position="802"/>
    </location>
</feature>
<feature type="transmembrane region" description="Helical" evidence="10">
    <location>
        <begin position="15"/>
        <end position="32"/>
    </location>
</feature>
<dbReference type="STRING" id="651182.TOL2_C29190"/>
<evidence type="ECO:0000256" key="3">
    <source>
        <dbReference type="ARBA" id="ARBA00022553"/>
    </source>
</evidence>
<dbReference type="GO" id="GO:0005524">
    <property type="term" value="F:ATP binding"/>
    <property type="evidence" value="ECO:0007669"/>
    <property type="project" value="UniProtKB-KW"/>
</dbReference>
<gene>
    <name evidence="15" type="ordered locus">TOL2_C29190</name>
</gene>
<reference evidence="15 16" key="1">
    <citation type="journal article" date="2013" name="Environ. Microbiol.">
        <title>Complete genome, catabolic sub-proteomes and key-metabolites of Desulfobacula toluolica Tol2, a marine, aromatic compound-degrading, sulfate-reducing bacterium.</title>
        <authorList>
            <person name="Wohlbrand L."/>
            <person name="Jacob J.H."/>
            <person name="Kube M."/>
            <person name="Mussmann M."/>
            <person name="Jarling R."/>
            <person name="Beck A."/>
            <person name="Amann R."/>
            <person name="Wilkes H."/>
            <person name="Reinhardt R."/>
            <person name="Rabus R."/>
        </authorList>
    </citation>
    <scope>NUCLEOTIDE SEQUENCE [LARGE SCALE GENOMIC DNA]</scope>
    <source>
        <strain evidence="16">DSM 7467 / Tol2</strain>
    </source>
</reference>